<feature type="non-terminal residue" evidence="1">
    <location>
        <position position="1"/>
    </location>
</feature>
<name>A0A392V8J1_9FABA</name>
<sequence length="57" mass="6142">GPAARCASARRSNFPCAIALCVASEQAAHCANDRTLNRPHSMNCALRHMHLRVAPDT</sequence>
<reference evidence="1 2" key="1">
    <citation type="journal article" date="2018" name="Front. Plant Sci.">
        <title>Red Clover (Trifolium pratense) and Zigzag Clover (T. medium) - A Picture of Genomic Similarities and Differences.</title>
        <authorList>
            <person name="Dluhosova J."/>
            <person name="Istvanek J."/>
            <person name="Nedelnik J."/>
            <person name="Repkova J."/>
        </authorList>
    </citation>
    <scope>NUCLEOTIDE SEQUENCE [LARGE SCALE GENOMIC DNA]</scope>
    <source>
        <strain evidence="2">cv. 10/8</strain>
        <tissue evidence="1">Leaf</tissue>
    </source>
</reference>
<evidence type="ECO:0000313" key="2">
    <source>
        <dbReference type="Proteomes" id="UP000265520"/>
    </source>
</evidence>
<accession>A0A392V8J1</accession>
<dbReference type="Proteomes" id="UP000265520">
    <property type="component" value="Unassembled WGS sequence"/>
</dbReference>
<dbReference type="EMBL" id="LXQA011070661">
    <property type="protein sequence ID" value="MCI83589.1"/>
    <property type="molecule type" value="Genomic_DNA"/>
</dbReference>
<dbReference type="AlphaFoldDB" id="A0A392V8J1"/>
<protein>
    <submittedName>
        <fullName evidence="1">Uncharacterized protein</fullName>
    </submittedName>
</protein>
<proteinExistence type="predicted"/>
<organism evidence="1 2">
    <name type="scientific">Trifolium medium</name>
    <dbReference type="NCBI Taxonomy" id="97028"/>
    <lineage>
        <taxon>Eukaryota</taxon>
        <taxon>Viridiplantae</taxon>
        <taxon>Streptophyta</taxon>
        <taxon>Embryophyta</taxon>
        <taxon>Tracheophyta</taxon>
        <taxon>Spermatophyta</taxon>
        <taxon>Magnoliopsida</taxon>
        <taxon>eudicotyledons</taxon>
        <taxon>Gunneridae</taxon>
        <taxon>Pentapetalae</taxon>
        <taxon>rosids</taxon>
        <taxon>fabids</taxon>
        <taxon>Fabales</taxon>
        <taxon>Fabaceae</taxon>
        <taxon>Papilionoideae</taxon>
        <taxon>50 kb inversion clade</taxon>
        <taxon>NPAAA clade</taxon>
        <taxon>Hologalegina</taxon>
        <taxon>IRL clade</taxon>
        <taxon>Trifolieae</taxon>
        <taxon>Trifolium</taxon>
    </lineage>
</organism>
<evidence type="ECO:0000313" key="1">
    <source>
        <dbReference type="EMBL" id="MCI83589.1"/>
    </source>
</evidence>
<comment type="caution">
    <text evidence="1">The sequence shown here is derived from an EMBL/GenBank/DDBJ whole genome shotgun (WGS) entry which is preliminary data.</text>
</comment>
<keyword evidence="2" id="KW-1185">Reference proteome</keyword>